<keyword evidence="5 8" id="KW-0456">Lyase</keyword>
<dbReference type="Gene3D" id="3.40.640.10">
    <property type="entry name" value="Type I PLP-dependent aspartate aminotransferase-like (Major domain)"/>
    <property type="match status" value="1"/>
</dbReference>
<dbReference type="InterPro" id="IPR015421">
    <property type="entry name" value="PyrdxlP-dep_Trfase_major"/>
</dbReference>
<organism evidence="8 9">
    <name type="scientific">Noviherbaspirillum galbum</name>
    <dbReference type="NCBI Taxonomy" id="2709383"/>
    <lineage>
        <taxon>Bacteria</taxon>
        <taxon>Pseudomonadati</taxon>
        <taxon>Pseudomonadota</taxon>
        <taxon>Betaproteobacteria</taxon>
        <taxon>Burkholderiales</taxon>
        <taxon>Oxalobacteraceae</taxon>
        <taxon>Noviherbaspirillum</taxon>
    </lineage>
</organism>
<dbReference type="RefSeq" id="WP_163967507.1">
    <property type="nucleotide sequence ID" value="NZ_JAAIVB010000073.1"/>
</dbReference>
<dbReference type="Proteomes" id="UP000482155">
    <property type="component" value="Unassembled WGS sequence"/>
</dbReference>
<dbReference type="EC" id="4.1.2.48" evidence="8"/>
<comment type="caution">
    <text evidence="8">The sequence shown here is derived from an EMBL/GenBank/DDBJ whole genome shotgun (WGS) entry which is preliminary data.</text>
</comment>
<dbReference type="PANTHER" id="PTHR48097:SF9">
    <property type="entry name" value="L-THREONINE ALDOLASE"/>
    <property type="match status" value="1"/>
</dbReference>
<evidence type="ECO:0000313" key="9">
    <source>
        <dbReference type="Proteomes" id="UP000482155"/>
    </source>
</evidence>
<dbReference type="GO" id="GO:0008732">
    <property type="term" value="F:L-allo-threonine aldolase activity"/>
    <property type="evidence" value="ECO:0007669"/>
    <property type="project" value="TreeGrafter"/>
</dbReference>
<evidence type="ECO:0000256" key="3">
    <source>
        <dbReference type="ARBA" id="ARBA00011881"/>
    </source>
</evidence>
<dbReference type="GO" id="GO:0006567">
    <property type="term" value="P:L-threonine catabolic process"/>
    <property type="evidence" value="ECO:0007669"/>
    <property type="project" value="TreeGrafter"/>
</dbReference>
<dbReference type="EMBL" id="JAAIVB010000073">
    <property type="protein sequence ID" value="NEX63558.1"/>
    <property type="molecule type" value="Genomic_DNA"/>
</dbReference>
<keyword evidence="9" id="KW-1185">Reference proteome</keyword>
<dbReference type="Pfam" id="PF01212">
    <property type="entry name" value="Beta_elim_lyase"/>
    <property type="match status" value="1"/>
</dbReference>
<proteinExistence type="inferred from homology"/>
<name>A0A6B3SSV1_9BURK</name>
<dbReference type="Gene3D" id="3.90.1150.10">
    <property type="entry name" value="Aspartate Aminotransferase, domain 1"/>
    <property type="match status" value="1"/>
</dbReference>
<feature type="modified residue" description="N6-(pyridoxal phosphate)lysine" evidence="6">
    <location>
        <position position="206"/>
    </location>
</feature>
<dbReference type="InterPro" id="IPR023603">
    <property type="entry name" value="Low_specificity_L-TA-like"/>
</dbReference>
<keyword evidence="4" id="KW-0663">Pyridoxal phosphate</keyword>
<evidence type="ECO:0000256" key="6">
    <source>
        <dbReference type="PIRSR" id="PIRSR017617-1"/>
    </source>
</evidence>
<dbReference type="FunFam" id="3.40.640.10:FF:000030">
    <property type="entry name" value="Low-specificity L-threonine aldolase"/>
    <property type="match status" value="1"/>
</dbReference>
<dbReference type="InterPro" id="IPR001597">
    <property type="entry name" value="ArAA_b-elim_lyase/Thr_aldolase"/>
</dbReference>
<dbReference type="PIRSF" id="PIRSF017617">
    <property type="entry name" value="Thr_aldolase"/>
    <property type="match status" value="1"/>
</dbReference>
<dbReference type="PANTHER" id="PTHR48097">
    <property type="entry name" value="L-THREONINE ALDOLASE-RELATED"/>
    <property type="match status" value="1"/>
</dbReference>
<dbReference type="GO" id="GO:0005829">
    <property type="term" value="C:cytosol"/>
    <property type="evidence" value="ECO:0007669"/>
    <property type="project" value="TreeGrafter"/>
</dbReference>
<dbReference type="GO" id="GO:0006545">
    <property type="term" value="P:glycine biosynthetic process"/>
    <property type="evidence" value="ECO:0007669"/>
    <property type="project" value="TreeGrafter"/>
</dbReference>
<dbReference type="NCBIfam" id="NF041359">
    <property type="entry name" value="GntG_guanitoxin"/>
    <property type="match status" value="1"/>
</dbReference>
<dbReference type="AlphaFoldDB" id="A0A6B3SSV1"/>
<feature type="domain" description="Aromatic amino acid beta-eliminating lyase/threonine aldolase" evidence="7">
    <location>
        <begin position="3"/>
        <end position="301"/>
    </location>
</feature>
<protein>
    <submittedName>
        <fullName evidence="8">Low-specificity L-threonine aldolase</fullName>
        <ecNumber evidence="8">4.1.2.48</ecNumber>
    </submittedName>
</protein>
<evidence type="ECO:0000259" key="7">
    <source>
        <dbReference type="Pfam" id="PF01212"/>
    </source>
</evidence>
<sequence>MSDFRSDTVTQPTAAMRQAMMDAPLGDDVFGDDPTVNRLQETAAAMLGFEAGLFAPSGTQTNLIALMTHCQRGDEAIVGQQWHTYRWEAGGMAVLGSVQPQPLEHQPDGTIALADIEAAIKPDDPHFARSRLVVVENTTGGKVLPMQYMHDVAALAKEKGLRAHIDGARLFNAAVALAEGSGAGDPAATARDLCAGFDSVSLCLSKGLGAPIGSLLLGSQEFIRQARRVRKMLGGGMRQSGLLAAAGLHALEHHVRRLREDHAHAALLAQGLADAAEGNDKLKGRTVLHPVQTNILFMDVDTSVADAYLAFLASQKIQVTSGIYKMKDGAMRRIRWVTHLDVGRGDVERAIEATRLF</sequence>
<evidence type="ECO:0000256" key="4">
    <source>
        <dbReference type="ARBA" id="ARBA00022898"/>
    </source>
</evidence>
<evidence type="ECO:0000313" key="8">
    <source>
        <dbReference type="EMBL" id="NEX63558.1"/>
    </source>
</evidence>
<dbReference type="NCBIfam" id="NF007825">
    <property type="entry name" value="PRK10534.1"/>
    <property type="match status" value="1"/>
</dbReference>
<comment type="subunit">
    <text evidence="3">Homotetramer.</text>
</comment>
<comment type="cofactor">
    <cofactor evidence="1">
        <name>pyridoxal 5'-phosphate</name>
        <dbReference type="ChEBI" id="CHEBI:597326"/>
    </cofactor>
</comment>
<evidence type="ECO:0000256" key="2">
    <source>
        <dbReference type="ARBA" id="ARBA00006966"/>
    </source>
</evidence>
<dbReference type="InterPro" id="IPR015424">
    <property type="entry name" value="PyrdxlP-dep_Trfase"/>
</dbReference>
<dbReference type="InterPro" id="IPR015422">
    <property type="entry name" value="PyrdxlP-dep_Trfase_small"/>
</dbReference>
<accession>A0A6B3SSV1</accession>
<evidence type="ECO:0000256" key="1">
    <source>
        <dbReference type="ARBA" id="ARBA00001933"/>
    </source>
</evidence>
<dbReference type="SUPFAM" id="SSF53383">
    <property type="entry name" value="PLP-dependent transferases"/>
    <property type="match status" value="1"/>
</dbReference>
<gene>
    <name evidence="8" type="primary">ltaE</name>
    <name evidence="8" type="ORF">G3574_20970</name>
</gene>
<evidence type="ECO:0000256" key="5">
    <source>
        <dbReference type="ARBA" id="ARBA00023239"/>
    </source>
</evidence>
<reference evidence="8 9" key="1">
    <citation type="submission" date="2020-02" db="EMBL/GenBank/DDBJ databases">
        <authorList>
            <person name="Kim M.K."/>
        </authorList>
    </citation>
    <scope>NUCLEOTIDE SEQUENCE [LARGE SCALE GENOMIC DNA]</scope>
    <source>
        <strain evidence="8 9">17J57-3</strain>
    </source>
</reference>
<comment type="similarity">
    <text evidence="2">Belongs to the threonine aldolase family.</text>
</comment>